<gene>
    <name evidence="2" type="ORF">EPI10_001557</name>
</gene>
<keyword evidence="3" id="KW-1185">Reference proteome</keyword>
<comment type="caution">
    <text evidence="2">The sequence shown here is derived from an EMBL/GenBank/DDBJ whole genome shotgun (WGS) entry which is preliminary data.</text>
</comment>
<accession>A0A5B6VBX2</accession>
<dbReference type="Proteomes" id="UP000325315">
    <property type="component" value="Unassembled WGS sequence"/>
</dbReference>
<proteinExistence type="predicted"/>
<organism evidence="2 3">
    <name type="scientific">Gossypium australe</name>
    <dbReference type="NCBI Taxonomy" id="47621"/>
    <lineage>
        <taxon>Eukaryota</taxon>
        <taxon>Viridiplantae</taxon>
        <taxon>Streptophyta</taxon>
        <taxon>Embryophyta</taxon>
        <taxon>Tracheophyta</taxon>
        <taxon>Spermatophyta</taxon>
        <taxon>Magnoliopsida</taxon>
        <taxon>eudicotyledons</taxon>
        <taxon>Gunneridae</taxon>
        <taxon>Pentapetalae</taxon>
        <taxon>rosids</taxon>
        <taxon>malvids</taxon>
        <taxon>Malvales</taxon>
        <taxon>Malvaceae</taxon>
        <taxon>Malvoideae</taxon>
        <taxon>Gossypium</taxon>
    </lineage>
</organism>
<dbReference type="InterPro" id="IPR026960">
    <property type="entry name" value="RVT-Znf"/>
</dbReference>
<dbReference type="AlphaFoldDB" id="A0A5B6VBX2"/>
<evidence type="ECO:0000313" key="2">
    <source>
        <dbReference type="EMBL" id="KAA3466466.1"/>
    </source>
</evidence>
<protein>
    <submittedName>
        <fullName evidence="2">Ribonuclease H-like superfamily protein</fullName>
    </submittedName>
</protein>
<reference evidence="3" key="1">
    <citation type="journal article" date="2019" name="Plant Biotechnol. J.">
        <title>Genome sequencing of the Australian wild diploid species Gossypium australe highlights disease resistance and delayed gland morphogenesis.</title>
        <authorList>
            <person name="Cai Y."/>
            <person name="Cai X."/>
            <person name="Wang Q."/>
            <person name="Wang P."/>
            <person name="Zhang Y."/>
            <person name="Cai C."/>
            <person name="Xu Y."/>
            <person name="Wang K."/>
            <person name="Zhou Z."/>
            <person name="Wang C."/>
            <person name="Geng S."/>
            <person name="Li B."/>
            <person name="Dong Q."/>
            <person name="Hou Y."/>
            <person name="Wang H."/>
            <person name="Ai P."/>
            <person name="Liu Z."/>
            <person name="Yi F."/>
            <person name="Sun M."/>
            <person name="An G."/>
            <person name="Cheng J."/>
            <person name="Zhang Y."/>
            <person name="Shi Q."/>
            <person name="Xie Y."/>
            <person name="Shi X."/>
            <person name="Chang Y."/>
            <person name="Huang F."/>
            <person name="Chen Y."/>
            <person name="Hong S."/>
            <person name="Mi L."/>
            <person name="Sun Q."/>
            <person name="Zhang L."/>
            <person name="Zhou B."/>
            <person name="Peng R."/>
            <person name="Zhang X."/>
            <person name="Liu F."/>
        </authorList>
    </citation>
    <scope>NUCLEOTIDE SEQUENCE [LARGE SCALE GENOMIC DNA]</scope>
    <source>
        <strain evidence="3">cv. PA1801</strain>
    </source>
</reference>
<evidence type="ECO:0000313" key="3">
    <source>
        <dbReference type="Proteomes" id="UP000325315"/>
    </source>
</evidence>
<feature type="domain" description="Reverse transcriptase zinc-binding" evidence="1">
    <location>
        <begin position="38"/>
        <end position="106"/>
    </location>
</feature>
<dbReference type="OrthoDB" id="1001692at2759"/>
<dbReference type="EMBL" id="SMMG02000007">
    <property type="protein sequence ID" value="KAA3466466.1"/>
    <property type="molecule type" value="Genomic_DNA"/>
</dbReference>
<name>A0A5B6VBX2_9ROSI</name>
<dbReference type="Pfam" id="PF13966">
    <property type="entry name" value="zf-RVT"/>
    <property type="match status" value="1"/>
</dbReference>
<evidence type="ECO:0000259" key="1">
    <source>
        <dbReference type="Pfam" id="PF13966"/>
    </source>
</evidence>
<sequence length="159" mass="18464">MVQRGDKSGEYMAKSGCRCSITEEANLLGNENTILTKQMKNYYTALWGLKVPSKIKINLWRITNNFMPTLSSLKFRRLRFEALCPLCGEDDESTALVFRDRNVAKQVLQRLEVRIAPTHENTEWKRLLIETSNFNNTEQCTCLAVSFWAIRHNRNIFLS</sequence>